<organism evidence="1 2">
    <name type="scientific">Zymomonas mobilis subsp. mobilis (strain ATCC 10988 / DSM 424 / LMG 404 / NCIMB 8938 / NRRL B-806 / ZM1)</name>
    <dbReference type="NCBI Taxonomy" id="555217"/>
    <lineage>
        <taxon>Bacteria</taxon>
        <taxon>Pseudomonadati</taxon>
        <taxon>Pseudomonadota</taxon>
        <taxon>Alphaproteobacteria</taxon>
        <taxon>Sphingomonadales</taxon>
        <taxon>Zymomonadaceae</taxon>
        <taxon>Zymomonas</taxon>
    </lineage>
</organism>
<dbReference type="EMBL" id="CP002850">
    <property type="protein sequence ID" value="AEH61910.1"/>
    <property type="molecule type" value="Genomic_DNA"/>
</dbReference>
<dbReference type="Proteomes" id="UP000001494">
    <property type="component" value="Chromosome"/>
</dbReference>
<evidence type="ECO:0000313" key="2">
    <source>
        <dbReference type="Proteomes" id="UP000001494"/>
    </source>
</evidence>
<sequence>MKVSRKVSFEDEAVFIKCLFLISYNNLGLLYKFYDYFFVIFHIK</sequence>
<gene>
    <name evidence="1" type="ordered locus">Zmob_0055</name>
</gene>
<protein>
    <submittedName>
        <fullName evidence="1">Uncharacterized protein</fullName>
    </submittedName>
</protein>
<accession>A0A0H3FVW8</accession>
<evidence type="ECO:0000313" key="1">
    <source>
        <dbReference type="EMBL" id="AEH61910.1"/>
    </source>
</evidence>
<name>A0A0H3FVW8_ZYMMA</name>
<proteinExistence type="predicted"/>
<dbReference type="KEGG" id="zmm:Zmob_0055"/>
<dbReference type="HOGENOM" id="CLU_3224230_0_0_5"/>
<dbReference type="AlphaFoldDB" id="A0A0H3FVW8"/>
<reference evidence="1 2" key="1">
    <citation type="journal article" date="2011" name="J. Bacteriol.">
        <title>Genome sequence of the ethanol-producing Zymomonas mobilis subsp. mobilis lectotype strain ATCC 10988.</title>
        <authorList>
            <person name="Pappas K.M."/>
            <person name="Kouvelis V.N."/>
            <person name="Saunders E."/>
            <person name="Brettin T.S."/>
            <person name="Bruce D."/>
            <person name="Detter C."/>
            <person name="Balakireva M."/>
            <person name="Han C.S."/>
            <person name="Savvakis G."/>
            <person name="Kyrpides N.C."/>
            <person name="Typas M.A."/>
        </authorList>
    </citation>
    <scope>NUCLEOTIDE SEQUENCE [LARGE SCALE GENOMIC DNA]</scope>
    <source>
        <strain evidence="2">ATCC 10988 / DSM 424 / CCUG 17860 / LMG 404 / NCIMB 8938 / NRRL B-806 / ZM1</strain>
    </source>
</reference>